<dbReference type="Proteomes" id="UP000198982">
    <property type="component" value="Unassembled WGS sequence"/>
</dbReference>
<sequence length="4695" mass="475411">MNHVYRTIWNHAKGVWQVVGEHTTSQGKTKSSKTASSAGLLALGAILSSPGVYAQDIVTDGRTATSVVQNGQVTDIRTSTIQGGNGFNSFSRFNVGSGETANLYVPDSANALINIVRDQRTEINGILNGYKNGQIGGDIYFANPHGMVVGEKGAINVGSLNVSTPNNAALERLLGADGRIDEQAVAQLKAGNLPLSESGLVSVRGQVNARGAIKLQGHDVEIAAGASLNSAQPATPRIEQLVNIGGLDSGAAMVEVQGEIRIVAAQDVKVDGRVIADGSSGHKAGEVEIHAGRDIVIGQGARISASGQGEHSDGGKVQVKAKEQTTLAKGATVAANAGRSGDGGSVELSADKRVTWAGSLEASAGQGGKAGQVLIDPEEINVTQDQRLGGANYTLQASKQINLANGVMVSTRNIANYQNASQDEHRDAVSIGNSGNISLEAPSIVLGDNAKLYAQTNTSAYQAGDISLKASATEGALITPGIQVGVGSNKTEITLGKGVEVRGRKVSISAESSTALTDSLSEKGLYNAYDADGNPIAQVLTDQQMATQREALLKSGAITPDQAAAGQKGFFEGLINTLVSNGLLAGVQVLDAQSKVSIGDQAQIIGSGDVNIAAHAATNATAQVRGLHVGAVVAVTSTDAALNVGQGAHIESQTGNVSLKSQSDTTVDTSVKAMKVSSKLPVTLTANVSYADGTADTRVGAGSLIKAAGNASVQAEQNKSYKVAAIAGDSEGAVGIAVLVALSDLDARNTFNGTLEAGKNATLSATLNTQQNQHSASVLLGDTLGTRVAKMQSDAVGKLVDGMKSFIGKTTDKAGEQNKDENTEGFLKKLGVAGAVAYIDHDNNASLDVGSQAKVKAGADATLSAQVTDALNSSVATTISDKKAASKPFSFDTESTGKENAASVAILISTQNNTAVLNVRPGAELDALKALTLSSKASLPWLDQSQLSNLIKGFGSDNIDDFVRTVGSGNQLFSTWVNATAAVSGEKAQDSGNALSGMVDINDVGLSAKVNVADGVRINQDAAYRGQQQNVDIQARSESQMVNVAADPAVFNSSGAKNGLGAGVIVGHYTHTAEATVGAVDLHANDLKVQAVNNIDLINYAVAGTSNGSNALSGSVSVTGMNNTTRAGIDDGAHLDLTRANGGNGNIDISAHDETDALTITGGVVSSTTRAAGVATGVHDIDRTTEAWLGSRDTHLATGSTRADGDLNVKANADGRIGNYALSVALTAPPAPAKPGQPQARDGSGAFGVNISGSAAVNNVDNLVSARITDDLDLTAGAVNVQAGDATAMHAIAGGAAVSRNTGNGVGLAGAYTQNTVDSRIKAELAATGHVTSRRLDVGAENDSSALSISAGVAASAAASSYQVAGSVSVNSIDATTHARLADGDISATDGVSVHASDDSTLHAVAGAVTYGGKAGVGAGLSINHIKGSTEAEVENLRGLHSNGGLDVSASNTSDLVSVAAAMGYSNKYAFDGAVSINELDHDTRAAISGSQGLVLGGGLNLDAHNASTIWNASGSAAIGRGGAIGASFGYNTISDRVTAELLNSNVQAASAQLKARQDGDINALVAGGAVAAQSNAVAGSVAINTIDNQTRARSQDSTLVSRGALSIDAQDASRIRSLTGALAYGGQGAGIGLAGSYNKILGGVYAGANGGVLQAGELLRVSALRNQQLQTLAAGAGVSGSSSGVAGSVAVNMAGGSTLAELAGGVKASTDGSLLLSARSDSDIETVAGALGVGMGGVGLAGAVAVNQLDGTTTARVSGTGTQLSPKGQGAAVQVDNGQLDSNTSHDLRDRTQQSALNGVGVVASSTDEINTVAASVGGGSNVGVSGAVTVNHAGGATLAAIDDASVTSQAATQVGAYHHTRVTTGNGAGAGGGSAGVGASVTTNTLDHDTQARVSAANLTAQGDIGVNARATHDLDAVVVGAAIGGSAGVNGSVAVTTLDGAVRSSVQGASLHSQGAGIAISADANNDLNIIAGGVAGGGVAGVGATVVVTDLKQRTEAGTSGNTRLDAAGLTQVDAQAAQDIDVVAFTGAGGGTAGVAGTVNVLTSTGHTLAGIGAGSQVNTRQDGAQQDVRVHARDSLDTTSTLGTLAAGGVAGVGAGADVQVVRSGAVASIGDGAVVNADRDLSVSAENKRDIDSTSIAAAGGGYVGAGAGVSVVSVAAGASANATGSLDSSLANAQQVGRNSGLNGQMGNNFSGASQLQSDLNARQQGVNPNDTFLASPDTTQYSAAARVGNATLDAGRNLSVSARNTTDAASEAAGVAAGAVGAGAGVAVINVGDRSLAELGGVAKAGGNLSIQAEDGQGGTTQAKAQAGGGGLVGLGAAVAVSEKTSSTTAQVLDGAKITSGGALQVGARLDHALKSETVGVAVGGAAVGASIATTSSSGQAQALLGKNVQVNAGSVAVDATARSTNNAEAIGASGGILAGNAVVATASDTTKARAWAGDGSLLLARNGVGIRASTDPMTRALAFGASIGSGAIGASVATAKVNNTIEAGTGAVNIGAGSLEVNANAQRSRDQSAEAKATGATGGALVGINATVATSDLNTDVLAQVGAGSQLTITGDAAVKASDTTRVKTDSTGIAVGGALAMGANIGKADIDATQRVRFGASGQVGGTLDLSATGSNGITGDAVAGSGGLIAGSASTLDLNAASHTAVDVLGSTRLQSAKANVKAEHQLDYDADSDSLQAAAVGASGTFIDLSLGADTQVQFGDGARLAARDGLDVEAHNITQGGANAYSGSGGVLTGSAVLVDNSISDSSRILLGNNVGLATNGSVLDVEKGHLRMNAHNTMRVADVGKLKAGGAIAAPYAGTDMKVTVNNQVLVGDDANLRSSGLLQVGAYSDTRASTDARVDVFGLVGAGGGNSKIDLNAAQMIRFGANADLLGYGNLGLRAGQSADGNQSNDIRAKASTLVVNNTLIPITAKLGVDATASTTNDLIFGRNDRLRSVRNVDLTATNGKVSADGSGTGKNPYLSLFSSEQTVRSNKVNQLANLNLADTEVIAGVGNRQELYWDGQAARVVSSLGDLTYSVSKAGSANAFRPLAQIDATLAQLNQQLAGLTPGSSDHARLSEQIALYTQMRASTAKSLGAGADGNTTVDSLIVNDLIAGAGDIRVGADRIQQSGAELTAYGAPTVVIHNSSDDYLVTNGILVSAAGTGSITSTGAAKLNASGARLTEVGRSQSDFYDANQRPSVPSIVIQNTYDTQLAGNTSPAPGILVLGDIQNLKGNTALSNTSGNVSQFATIESYQLSMNVPNGDLFVNLPGRNWNLASVQAEWANIIKGLSPEVLGLLNGRSIPDAIAEYTANAVYNTNPDGSRKYSDQKEFTDFLIRKFGRGDGKDQQVIVGGIVRDYWENDNTNTADRVSLKDGKFVYTGNQDADDLSCVLWSCTTGVWDWTYVGLNTLATRNNAALSQSDTGGSSQSAMRVGGALAINAKNININAGIEVGSRTDWSLNLNGAVANEIGSIASGNGLVRLNSVAAIDGSDEVPMVYWDSNNHRIQVQRIDAAGGGSVSLTGNIINTNVLGNIRVNSGYGDVQINNSTGYDLRLTDIDLGNGGQSVVRITDTLKSWGDGRAQTWWYVNQAGQNSVAVYNDANGASGLGSALLDSTIGREFSYKPQTGARYEWTHEYHLTRDYSGATSVSGDTTDMDEKLGQWVSTISNSDGSSYHVGDGKVVVRDATGDDKAFMQWADGKIGYTKVTVTSDGNNDWGGFVNGTEFNLATDIKLDLTNSVKADYAIPIRFVGNSESRLRVDSTSNVMLGGDIRNNVGTSTFDVKGGSLLQAGGSLQGKDLQLNASQGIGSATQGLNIIDSRVAGASVSARSQGDVFLNSSGDVYAKSIQTTGDVTINAVGGIYQHADSNGVAIAGDVLNLHSGSGSSIGGVNRPLVTQSNEINASAPGSVTLTQASGHMKVGFIESLFGNVELNTPSGQIIGAAPKGETQDAKLQEKIKEWEALGLTNADNAKSTINGYQNLVVRYYGDYWSIRDLANQPDSAFSLSQKGLGLYREQVAASLGRAPTDAEINTAIKARYQEAKSFLAGTPGFDQGLLKTRDSNFQYTLDSQSALYTQMTHGAVWDKSMLGTVINAGAVAGERPSTGALPNVAATQGSIRLNNDPTQPLPDPETLVFTLKRTDGYLPVVTQLSSSQGNSYNSSQLMALLAEAKPGTLQAEQVDGDTVRVTLRPRYDLVVEAKDPVVIDAKGDYHVGTSQDVILKDITVGGTLYVYAGRDVINQTATGVAGAVTGGLYIDAGRNIGSPDNPIQVTNRGNDPVTVYRLVAPGTANVVVLNGNVVVGKIDVKGETNLVANHGNFSSLGDHATFDGGLVNLRAVDANGKTSGYIGTAANPFQVVQQQGALGLFGLGANILATQKDLVMSNSVLDGRVGLTAAAGAIRMDDKDSLIRTTDEADGQVDLVAATGVGEAATAVRLDTGRFNARTPVGDVNLHLLREAHADQVHALTGSVRVIGDGDGVLGTTDLDLADVRVARDLELRAQSIRGQVTQTVQATPLRLWASNLQGGVADRIDLGISNAPYVRAEQLAARVANIRSNAERFNILNGYIGEEMKLSTGYVTALMDNTTPALRYASDFQYYIPWKGFSLDLETRGATGSRAPMWFDSARGVFTRNLVTNGYAAFDLARPHFSADWRNSHGGQTMPAFSAAHPVYPVLQPAQELSIAPRAVNLSNQSNDDSI</sequence>
<dbReference type="NCBIfam" id="NF012204">
    <property type="entry name" value="adhes_FxxPxG"/>
    <property type="match status" value="1"/>
</dbReference>
<dbReference type="NCBIfam" id="NF012206">
    <property type="entry name" value="LktA_tand_53"/>
    <property type="match status" value="12"/>
</dbReference>
<organism evidence="2 3">
    <name type="scientific">Pseudomonas saponiphila</name>
    <dbReference type="NCBI Taxonomy" id="556534"/>
    <lineage>
        <taxon>Bacteria</taxon>
        <taxon>Pseudomonadati</taxon>
        <taxon>Pseudomonadota</taxon>
        <taxon>Gammaproteobacteria</taxon>
        <taxon>Pseudomonadales</taxon>
        <taxon>Pseudomonadaceae</taxon>
        <taxon>Pseudomonas</taxon>
    </lineage>
</organism>
<dbReference type="EMBL" id="FNTJ01000002">
    <property type="protein sequence ID" value="SEC95620.1"/>
    <property type="molecule type" value="Genomic_DNA"/>
</dbReference>
<proteinExistence type="predicted"/>
<dbReference type="SUPFAM" id="SSF51126">
    <property type="entry name" value="Pectin lyase-like"/>
    <property type="match status" value="1"/>
</dbReference>
<dbReference type="InterPro" id="IPR011050">
    <property type="entry name" value="Pectin_lyase_fold/virulence"/>
</dbReference>
<dbReference type="InterPro" id="IPR024973">
    <property type="entry name" value="ESPR"/>
</dbReference>
<feature type="domain" description="ESPR" evidence="1">
    <location>
        <begin position="1"/>
        <end position="48"/>
    </location>
</feature>
<dbReference type="Pfam" id="PF13018">
    <property type="entry name" value="ESPR"/>
    <property type="match status" value="1"/>
</dbReference>
<dbReference type="NCBIfam" id="TIGR01901">
    <property type="entry name" value="adhes_NPXG"/>
    <property type="match status" value="1"/>
</dbReference>
<evidence type="ECO:0000259" key="1">
    <source>
        <dbReference type="Pfam" id="PF13018"/>
    </source>
</evidence>
<dbReference type="Gene3D" id="2.160.20.10">
    <property type="entry name" value="Single-stranded right-handed beta-helix, Pectin lyase-like"/>
    <property type="match status" value="1"/>
</dbReference>
<dbReference type="RefSeq" id="WP_167365716.1">
    <property type="nucleotide sequence ID" value="NZ_FNTJ01000002.1"/>
</dbReference>
<evidence type="ECO:0000313" key="3">
    <source>
        <dbReference type="Proteomes" id="UP000198982"/>
    </source>
</evidence>
<name>A0A1H4WRD7_9PSED</name>
<evidence type="ECO:0000313" key="2">
    <source>
        <dbReference type="EMBL" id="SEC95620.1"/>
    </source>
</evidence>
<reference evidence="3" key="1">
    <citation type="submission" date="2016-10" db="EMBL/GenBank/DDBJ databases">
        <authorList>
            <person name="Varghese N."/>
            <person name="Submissions S."/>
        </authorList>
    </citation>
    <scope>NUCLEOTIDE SEQUENCE [LARGE SCALE GENOMIC DNA]</scope>
    <source>
        <strain evidence="3">DSM 9751</strain>
    </source>
</reference>
<keyword evidence="3" id="KW-1185">Reference proteome</keyword>
<dbReference type="InterPro" id="IPR012334">
    <property type="entry name" value="Pectin_lyas_fold"/>
</dbReference>
<accession>A0A1H4WRD7</accession>
<dbReference type="InterPro" id="IPR008638">
    <property type="entry name" value="FhaB/CdiA-like_TPS"/>
</dbReference>
<protein>
    <submittedName>
        <fullName evidence="2">Extended Signal Peptide of Type V secretion system</fullName>
    </submittedName>
</protein>
<dbReference type="InterPro" id="IPR047881">
    <property type="entry name" value="LktA_repeat"/>
</dbReference>
<gene>
    <name evidence="2" type="ORF">SAMN05216178_5547</name>
</gene>